<organism evidence="2">
    <name type="scientific">Pseudo-nitzschia australis</name>
    <dbReference type="NCBI Taxonomy" id="44445"/>
    <lineage>
        <taxon>Eukaryota</taxon>
        <taxon>Sar</taxon>
        <taxon>Stramenopiles</taxon>
        <taxon>Ochrophyta</taxon>
        <taxon>Bacillariophyta</taxon>
        <taxon>Bacillariophyceae</taxon>
        <taxon>Bacillariophycidae</taxon>
        <taxon>Bacillariales</taxon>
        <taxon>Bacillariaceae</taxon>
        <taxon>Pseudo-nitzschia</taxon>
    </lineage>
</organism>
<dbReference type="PANTHER" id="PTHR34801:SF6">
    <property type="entry name" value="SLL1620 PROTEIN"/>
    <property type="match status" value="1"/>
</dbReference>
<accession>A0A7S4A9B0</accession>
<feature type="chain" id="PRO_5031053341" description="DUF1499 domain-containing protein" evidence="1">
    <location>
        <begin position="20"/>
        <end position="188"/>
    </location>
</feature>
<dbReference type="InterPro" id="IPR010865">
    <property type="entry name" value="DUF1499"/>
</dbReference>
<name>A0A7S4A9B0_9STRA</name>
<gene>
    <name evidence="2" type="ORF">PAUS00366_LOCUS589</name>
</gene>
<evidence type="ECO:0000256" key="1">
    <source>
        <dbReference type="SAM" id="SignalP"/>
    </source>
</evidence>
<dbReference type="EMBL" id="HBIX01000755">
    <property type="protein sequence ID" value="CAE0707869.1"/>
    <property type="molecule type" value="Transcribed_RNA"/>
</dbReference>
<protein>
    <recommendedName>
        <fullName evidence="3">DUF1499 domain-containing protein</fullName>
    </recommendedName>
</protein>
<dbReference type="PANTHER" id="PTHR34801">
    <property type="entry name" value="EXPRESSED PROTEIN"/>
    <property type="match status" value="1"/>
</dbReference>
<dbReference type="AlphaFoldDB" id="A0A7S4A9B0"/>
<feature type="signal peptide" evidence="1">
    <location>
        <begin position="1"/>
        <end position="19"/>
    </location>
</feature>
<proteinExistence type="predicted"/>
<evidence type="ECO:0000313" key="2">
    <source>
        <dbReference type="EMBL" id="CAE0707869.1"/>
    </source>
</evidence>
<dbReference type="Pfam" id="PF07386">
    <property type="entry name" value="DUF1499"/>
    <property type="match status" value="1"/>
</dbReference>
<keyword evidence="1" id="KW-0732">Signal</keyword>
<reference evidence="2" key="1">
    <citation type="submission" date="2021-01" db="EMBL/GenBank/DDBJ databases">
        <authorList>
            <person name="Corre E."/>
            <person name="Pelletier E."/>
            <person name="Niang G."/>
            <person name="Scheremetjew M."/>
            <person name="Finn R."/>
            <person name="Kale V."/>
            <person name="Holt S."/>
            <person name="Cochrane G."/>
            <person name="Meng A."/>
            <person name="Brown T."/>
            <person name="Cohen L."/>
        </authorList>
    </citation>
    <scope>NUCLEOTIDE SEQUENCE</scope>
    <source>
        <strain evidence="2">10249 10 AB</strain>
    </source>
</reference>
<evidence type="ECO:0008006" key="3">
    <source>
        <dbReference type="Google" id="ProtNLM"/>
    </source>
</evidence>
<sequence>MKFSTSIILFVSTLFSAGAYTIKPQNTAGRREMLQQVGAGVLGLIAIANPANALDPCPKGSKNCLTEKWTAPSGSDASASLKKVIESYPQQGQNKVDLGGWTVVEDGFAPGKVVSIEYTSGIGNFAKFFNGGKPFVDDLKLAIGADGVVDVRSSSRIGDSDLGVNQKRLAYFAESLRKEGWDAPDPTY</sequence>